<dbReference type="RefSeq" id="WP_082647906.1">
    <property type="nucleotide sequence ID" value="NZ_CP011129.1"/>
</dbReference>
<protein>
    <submittedName>
        <fullName evidence="3">Divergent AAA domain protein</fullName>
    </submittedName>
</protein>
<dbReference type="Proteomes" id="UP000060787">
    <property type="component" value="Chromosome"/>
</dbReference>
<dbReference type="AlphaFoldDB" id="A0A0S2FCM7"/>
<dbReference type="KEGG" id="lab:LA76x_3166"/>
<reference evidence="3 4" key="1">
    <citation type="journal article" date="2015" name="BMC Genomics">
        <title>Comparative genomics and metabolic profiling of the genus Lysobacter.</title>
        <authorList>
            <person name="de Bruijn I."/>
            <person name="Cheng X."/>
            <person name="de Jager V."/>
            <person name="Exposito R.G."/>
            <person name="Watrous J."/>
            <person name="Patel N."/>
            <person name="Postma J."/>
            <person name="Dorrestein P.C."/>
            <person name="Kobayashi D."/>
            <person name="Raaijmakers J.M."/>
        </authorList>
    </citation>
    <scope>NUCLEOTIDE SEQUENCE [LARGE SCALE GENOMIC DNA]</scope>
    <source>
        <strain evidence="3 4">76</strain>
    </source>
</reference>
<accession>A0A0S2FCM7</accession>
<evidence type="ECO:0000313" key="3">
    <source>
        <dbReference type="EMBL" id="ALN81294.1"/>
    </source>
</evidence>
<evidence type="ECO:0000313" key="4">
    <source>
        <dbReference type="Proteomes" id="UP000060787"/>
    </source>
</evidence>
<gene>
    <name evidence="3" type="ORF">LA76x_3166</name>
</gene>
<name>A0A0S2FCM7_LYSAN</name>
<proteinExistence type="predicted"/>
<evidence type="ECO:0000259" key="2">
    <source>
        <dbReference type="Pfam" id="PF04326"/>
    </source>
</evidence>
<sequence length="595" mass="67046">MATGVELAIRGENVQRLYGWYRENRFEVNRRYQRKLVWTISEKRAFIDSLLKGFPVPLILVAEYESGDVTRYEIIDGMQRMNALFSFIEQDFDLGGEFFDLDTMAETKHLSDKKELQQNFPRMARELCVLLASYPIPMSVYRIETEGDVDEVFRRINSNGKHLSRQELRIAGNTSQYANLVRNLSSRIRGDTSLSDVLPLSKMKLLSISNRDLPYGLDVDKIFWVEQGVITKDQLRDSTDEELISDTLGYILLEPKPASSSEILNGFYGLEVSAKESSRADDLDVAIKRLGEDAIIRQYLAVFDVLKKAIMHSGRRFNTLMFPDAGPRVPRYFQVVFLALHELLVVKERVPKAVSSLASTLNGIGRKIPISEGGRWSAKDRVENVLAVVGMLEPVFKKRTTKDPALASWATELENLLTQSTTEQGAFEFKQGLHRLDAKGSYDDKMVGKIVKTLAAMANESRGAIGYVLLGVADRKAHSDLVQKVYGSVAKEFGGFYISGVEGEIAKNYASSDEYLKKIVNAIKAQPIPDDFKNQAVRNIRIVKYFGKEVVVLKAEALAEPVVFDQKYYERHGNEVIEVKGAQVASLFKRFLSAS</sequence>
<dbReference type="Gene3D" id="3.30.950.30">
    <property type="entry name" value="Schlafen, AAA domain"/>
    <property type="match status" value="1"/>
</dbReference>
<dbReference type="Pfam" id="PF04326">
    <property type="entry name" value="SLFN_AlbA_2"/>
    <property type="match status" value="1"/>
</dbReference>
<dbReference type="Pfam" id="PF03235">
    <property type="entry name" value="GmrSD_N"/>
    <property type="match status" value="1"/>
</dbReference>
<dbReference type="PATRIC" id="fig|84531.8.peg.3178"/>
<dbReference type="InterPro" id="IPR007421">
    <property type="entry name" value="Schlafen_AlbA_2_dom"/>
</dbReference>
<keyword evidence="4" id="KW-1185">Reference proteome</keyword>
<dbReference type="InterPro" id="IPR038461">
    <property type="entry name" value="Schlafen_AlbA_2_dom_sf"/>
</dbReference>
<organism evidence="3 4">
    <name type="scientific">Lysobacter antibioticus</name>
    <dbReference type="NCBI Taxonomy" id="84531"/>
    <lineage>
        <taxon>Bacteria</taxon>
        <taxon>Pseudomonadati</taxon>
        <taxon>Pseudomonadota</taxon>
        <taxon>Gammaproteobacteria</taxon>
        <taxon>Lysobacterales</taxon>
        <taxon>Lysobacteraceae</taxon>
        <taxon>Lysobacter</taxon>
    </lineage>
</organism>
<dbReference type="EMBL" id="CP011129">
    <property type="protein sequence ID" value="ALN81294.1"/>
    <property type="molecule type" value="Genomic_DNA"/>
</dbReference>
<feature type="domain" description="Schlafen AlbA-2" evidence="2">
    <location>
        <begin position="427"/>
        <end position="577"/>
    </location>
</feature>
<dbReference type="PANTHER" id="PTHR39639">
    <property type="entry name" value="CHROMOSOME 16, WHOLE GENOME SHOTGUN SEQUENCE"/>
    <property type="match status" value="1"/>
</dbReference>
<dbReference type="PANTHER" id="PTHR39639:SF1">
    <property type="entry name" value="DUF262 DOMAIN-CONTAINING PROTEIN"/>
    <property type="match status" value="1"/>
</dbReference>
<feature type="domain" description="GmrSD restriction endonucleases N-terminal" evidence="1">
    <location>
        <begin position="29"/>
        <end position="169"/>
    </location>
</feature>
<dbReference type="InterPro" id="IPR004919">
    <property type="entry name" value="GmrSD_N"/>
</dbReference>
<evidence type="ECO:0000259" key="1">
    <source>
        <dbReference type="Pfam" id="PF03235"/>
    </source>
</evidence>